<dbReference type="SUPFAM" id="SSF55729">
    <property type="entry name" value="Acyl-CoA N-acyltransferases (Nat)"/>
    <property type="match status" value="1"/>
</dbReference>
<dbReference type="PANTHER" id="PTHR43610:SF1">
    <property type="entry name" value="N-ACETYLTRANSFERASE DOMAIN-CONTAINING PROTEIN"/>
    <property type="match status" value="1"/>
</dbReference>
<dbReference type="PANTHER" id="PTHR43610">
    <property type="entry name" value="BLL6696 PROTEIN"/>
    <property type="match status" value="1"/>
</dbReference>
<reference evidence="2 3" key="1">
    <citation type="submission" date="2018-06" db="EMBL/GenBank/DDBJ databases">
        <authorList>
            <consortium name="Pathogen Informatics"/>
            <person name="Doyle S."/>
        </authorList>
    </citation>
    <scope>NUCLEOTIDE SEQUENCE [LARGE SCALE GENOMIC DNA]</scope>
    <source>
        <strain evidence="2 3">NCTC11179</strain>
    </source>
</reference>
<protein>
    <submittedName>
        <fullName evidence="2">Ribosomal-protein-L7/L12-serine acetyltransferase</fullName>
    </submittedName>
</protein>
<keyword evidence="3" id="KW-1185">Reference proteome</keyword>
<keyword evidence="2" id="KW-0808">Transferase</keyword>
<dbReference type="Pfam" id="PF13302">
    <property type="entry name" value="Acetyltransf_3"/>
    <property type="match status" value="1"/>
</dbReference>
<dbReference type="InterPro" id="IPR000182">
    <property type="entry name" value="GNAT_dom"/>
</dbReference>
<proteinExistence type="predicted"/>
<feature type="domain" description="N-acetyltransferase" evidence="1">
    <location>
        <begin position="23"/>
        <end position="164"/>
    </location>
</feature>
<accession>A0A378RNA4</accession>
<organism evidence="2 3">
    <name type="scientific">Myroides odoratus</name>
    <name type="common">Flavobacterium odoratum</name>
    <dbReference type="NCBI Taxonomy" id="256"/>
    <lineage>
        <taxon>Bacteria</taxon>
        <taxon>Pseudomonadati</taxon>
        <taxon>Bacteroidota</taxon>
        <taxon>Flavobacteriia</taxon>
        <taxon>Flavobacteriales</taxon>
        <taxon>Flavobacteriaceae</taxon>
        <taxon>Myroides</taxon>
    </lineage>
</organism>
<sequence>MTSTLEIPATFDFTKEYVLENDRVKLIPLSEKHLVDLLYYALNESDIWYFSSDKPTDNENMIKYVKSALAMRKEKQGYAFVVWDKEQQKFVGSTRYYRVDVRNKVSTIGYTWYSKSAQGTGVNKNCKYLLFEFLFEKLRFERVEFEADNENQRSIAAILSLGCKQEGILRKNKIRTDGTRRDSAIFGLLREEWLATAKEKLQAKL</sequence>
<evidence type="ECO:0000259" key="1">
    <source>
        <dbReference type="Pfam" id="PF13302"/>
    </source>
</evidence>
<dbReference type="InterPro" id="IPR016181">
    <property type="entry name" value="Acyl_CoA_acyltransferase"/>
</dbReference>
<evidence type="ECO:0000313" key="3">
    <source>
        <dbReference type="Proteomes" id="UP000255024"/>
    </source>
</evidence>
<dbReference type="RefSeq" id="WP_115091455.1">
    <property type="nucleotide sequence ID" value="NZ_CP068107.1"/>
</dbReference>
<name>A0A378RNA4_MYROD</name>
<evidence type="ECO:0000313" key="2">
    <source>
        <dbReference type="EMBL" id="STZ28532.1"/>
    </source>
</evidence>
<dbReference type="GO" id="GO:0016747">
    <property type="term" value="F:acyltransferase activity, transferring groups other than amino-acyl groups"/>
    <property type="evidence" value="ECO:0007669"/>
    <property type="project" value="InterPro"/>
</dbReference>
<dbReference type="Gene3D" id="3.40.630.30">
    <property type="match status" value="1"/>
</dbReference>
<dbReference type="AlphaFoldDB" id="A0A378RNA4"/>
<dbReference type="Proteomes" id="UP000255024">
    <property type="component" value="Unassembled WGS sequence"/>
</dbReference>
<gene>
    <name evidence="2" type="ORF">NCTC11179_02083</name>
</gene>
<dbReference type="EMBL" id="UGQL01000001">
    <property type="protein sequence ID" value="STZ28532.1"/>
    <property type="molecule type" value="Genomic_DNA"/>
</dbReference>